<dbReference type="AlphaFoldDB" id="X1CAJ4"/>
<proteinExistence type="predicted"/>
<name>X1CAJ4_9ZZZZ</name>
<reference evidence="1" key="1">
    <citation type="journal article" date="2014" name="Front. Microbiol.">
        <title>High frequency of phylogenetically diverse reductive dehalogenase-homologous genes in deep subseafloor sedimentary metagenomes.</title>
        <authorList>
            <person name="Kawai M."/>
            <person name="Futagami T."/>
            <person name="Toyoda A."/>
            <person name="Takaki Y."/>
            <person name="Nishi S."/>
            <person name="Hori S."/>
            <person name="Arai W."/>
            <person name="Tsubouchi T."/>
            <person name="Morono Y."/>
            <person name="Uchiyama I."/>
            <person name="Ito T."/>
            <person name="Fujiyama A."/>
            <person name="Inagaki F."/>
            <person name="Takami H."/>
        </authorList>
    </citation>
    <scope>NUCLEOTIDE SEQUENCE</scope>
    <source>
        <strain evidence="1">Expedition CK06-06</strain>
    </source>
</reference>
<organism evidence="1">
    <name type="scientific">marine sediment metagenome</name>
    <dbReference type="NCBI Taxonomy" id="412755"/>
    <lineage>
        <taxon>unclassified sequences</taxon>
        <taxon>metagenomes</taxon>
        <taxon>ecological metagenomes</taxon>
    </lineage>
</organism>
<comment type="caution">
    <text evidence="1">The sequence shown here is derived from an EMBL/GenBank/DDBJ whole genome shotgun (WGS) entry which is preliminary data.</text>
</comment>
<accession>X1CAJ4</accession>
<sequence length="226" mass="26176">MSEQLLDLKLKRLIQLCKETGNYKKLAVVSFVLVSNAVDEIGIKLGMRTREKGSGENIFEYMKLVNKIFALNFNVAVFKPEMIKNLSQIELLFLKRQGDINLEQVKGVIEAYYELRKLEVPNLHENINSEMLNRNRTVSMFSFLSGGQSKRRKSENAFNPILMQRIKDEEKALQIQLDHQFDKNAFEKILHLKTVRKNLEQKSRGKIAISGALKDNISYRQSKEIL</sequence>
<evidence type="ECO:0000313" key="1">
    <source>
        <dbReference type="EMBL" id="GAH04462.1"/>
    </source>
</evidence>
<feature type="non-terminal residue" evidence="1">
    <location>
        <position position="226"/>
    </location>
</feature>
<gene>
    <name evidence="1" type="ORF">S01H4_40186</name>
</gene>
<protein>
    <submittedName>
        <fullName evidence="1">Uncharacterized protein</fullName>
    </submittedName>
</protein>
<dbReference type="EMBL" id="BART01021853">
    <property type="protein sequence ID" value="GAH04462.1"/>
    <property type="molecule type" value="Genomic_DNA"/>
</dbReference>